<feature type="transmembrane region" description="Helical" evidence="6">
    <location>
        <begin position="201"/>
        <end position="224"/>
    </location>
</feature>
<feature type="transmembrane region" description="Helical" evidence="6">
    <location>
        <begin position="71"/>
        <end position="92"/>
    </location>
</feature>
<evidence type="ECO:0000256" key="2">
    <source>
        <dbReference type="ARBA" id="ARBA00022475"/>
    </source>
</evidence>
<name>A0ABW6VI53_MICFU</name>
<evidence type="ECO:0000313" key="9">
    <source>
        <dbReference type="Proteomes" id="UP001602119"/>
    </source>
</evidence>
<feature type="transmembrane region" description="Helical" evidence="6">
    <location>
        <begin position="357"/>
        <end position="375"/>
    </location>
</feature>
<dbReference type="Proteomes" id="UP001602119">
    <property type="component" value="Unassembled WGS sequence"/>
</dbReference>
<evidence type="ECO:0000313" key="8">
    <source>
        <dbReference type="EMBL" id="MFF4779045.1"/>
    </source>
</evidence>
<dbReference type="RefSeq" id="WP_387347709.1">
    <property type="nucleotide sequence ID" value="NZ_JBIAXI010000041.1"/>
</dbReference>
<evidence type="ECO:0000259" key="7">
    <source>
        <dbReference type="PROSITE" id="PS50850"/>
    </source>
</evidence>
<gene>
    <name evidence="8" type="ORF">ACFY05_40110</name>
</gene>
<keyword evidence="3 6" id="KW-0812">Transmembrane</keyword>
<accession>A0ABW6VI53</accession>
<keyword evidence="2" id="KW-1003">Cell membrane</keyword>
<dbReference type="Pfam" id="PF07690">
    <property type="entry name" value="MFS_1"/>
    <property type="match status" value="1"/>
</dbReference>
<keyword evidence="9" id="KW-1185">Reference proteome</keyword>
<dbReference type="PROSITE" id="PS50850">
    <property type="entry name" value="MFS"/>
    <property type="match status" value="1"/>
</dbReference>
<comment type="caution">
    <text evidence="8">The sequence shown here is derived from an EMBL/GenBank/DDBJ whole genome shotgun (WGS) entry which is preliminary data.</text>
</comment>
<keyword evidence="4 6" id="KW-1133">Transmembrane helix</keyword>
<feature type="transmembrane region" description="Helical" evidence="6">
    <location>
        <begin position="276"/>
        <end position="303"/>
    </location>
</feature>
<dbReference type="Gene3D" id="1.20.1250.20">
    <property type="entry name" value="MFS general substrate transporter like domains"/>
    <property type="match status" value="1"/>
</dbReference>
<evidence type="ECO:0000256" key="1">
    <source>
        <dbReference type="ARBA" id="ARBA00004651"/>
    </source>
</evidence>
<feature type="transmembrane region" description="Helical" evidence="6">
    <location>
        <begin position="236"/>
        <end position="255"/>
    </location>
</feature>
<sequence>MPRLLSFAFVLGAFALGTSENVIAGVLPRLSEAFAVPLSDVGLLVTAYAGTAVIAGPVLALLTARMPLRRLTITAIVVYAAGTVLAVCAPTYPLLMAARIVTGALHTPVLVAFMLTALRLAPAEQRGRTVGRITLGLGVATVIGVPIGNALSETLGWQWTFALIAVLVGFTLLIVFAVFPDDRTPRGATGRRSLRVLTRRSVNGGVAMSALAGLGAMTLLTFAVPFLTNTGIREKTVAPLLLVYGAACLAGNVLGGRLADHGLSKALTMTLTGTGLALLVAGLISGSTVGAVAGLALVGLTYFSTFPPLNTWIATHADGVAPDLALAVNSSAFNIGIAAAGWLGGTTLTAGLSAAHLPYLGLGAVISAVVVSILLRSDREAPAARSQPPRLPEHDQPC</sequence>
<organism evidence="8 9">
    <name type="scientific">Microtetraspora fusca</name>
    <dbReference type="NCBI Taxonomy" id="1997"/>
    <lineage>
        <taxon>Bacteria</taxon>
        <taxon>Bacillati</taxon>
        <taxon>Actinomycetota</taxon>
        <taxon>Actinomycetes</taxon>
        <taxon>Streptosporangiales</taxon>
        <taxon>Streptosporangiaceae</taxon>
        <taxon>Microtetraspora</taxon>
    </lineage>
</organism>
<dbReference type="InterPro" id="IPR050189">
    <property type="entry name" value="MFS_Efflux_Transporters"/>
</dbReference>
<dbReference type="InterPro" id="IPR020846">
    <property type="entry name" value="MFS_dom"/>
</dbReference>
<feature type="transmembrane region" description="Helical" evidence="6">
    <location>
        <begin position="43"/>
        <end position="64"/>
    </location>
</feature>
<feature type="domain" description="Major facilitator superfamily (MFS) profile" evidence="7">
    <location>
        <begin position="5"/>
        <end position="379"/>
    </location>
</feature>
<proteinExistence type="predicted"/>
<keyword evidence="5 6" id="KW-0472">Membrane</keyword>
<feature type="transmembrane region" description="Helical" evidence="6">
    <location>
        <begin position="157"/>
        <end position="180"/>
    </location>
</feature>
<feature type="transmembrane region" description="Helical" evidence="6">
    <location>
        <begin position="133"/>
        <end position="151"/>
    </location>
</feature>
<dbReference type="CDD" id="cd17324">
    <property type="entry name" value="MFS_NepI_like"/>
    <property type="match status" value="1"/>
</dbReference>
<evidence type="ECO:0000256" key="3">
    <source>
        <dbReference type="ARBA" id="ARBA00022692"/>
    </source>
</evidence>
<reference evidence="8 9" key="1">
    <citation type="submission" date="2024-10" db="EMBL/GenBank/DDBJ databases">
        <title>The Natural Products Discovery Center: Release of the First 8490 Sequenced Strains for Exploring Actinobacteria Biosynthetic Diversity.</title>
        <authorList>
            <person name="Kalkreuter E."/>
            <person name="Kautsar S.A."/>
            <person name="Yang D."/>
            <person name="Bader C.D."/>
            <person name="Teijaro C.N."/>
            <person name="Fluegel L."/>
            <person name="Davis C.M."/>
            <person name="Simpson J.R."/>
            <person name="Lauterbach L."/>
            <person name="Steele A.D."/>
            <person name="Gui C."/>
            <person name="Meng S."/>
            <person name="Li G."/>
            <person name="Viehrig K."/>
            <person name="Ye F."/>
            <person name="Su P."/>
            <person name="Kiefer A.F."/>
            <person name="Nichols A."/>
            <person name="Cepeda A.J."/>
            <person name="Yan W."/>
            <person name="Fan B."/>
            <person name="Jiang Y."/>
            <person name="Adhikari A."/>
            <person name="Zheng C.-J."/>
            <person name="Schuster L."/>
            <person name="Cowan T.M."/>
            <person name="Smanski M.J."/>
            <person name="Chevrette M.G."/>
            <person name="De Carvalho L.P.S."/>
            <person name="Shen B."/>
        </authorList>
    </citation>
    <scope>NUCLEOTIDE SEQUENCE [LARGE SCALE GENOMIC DNA]</scope>
    <source>
        <strain evidence="8 9">NPDC001281</strain>
    </source>
</reference>
<evidence type="ECO:0000256" key="5">
    <source>
        <dbReference type="ARBA" id="ARBA00023136"/>
    </source>
</evidence>
<protein>
    <submittedName>
        <fullName evidence="8">MFS transporter</fullName>
    </submittedName>
</protein>
<dbReference type="SUPFAM" id="SSF103473">
    <property type="entry name" value="MFS general substrate transporter"/>
    <property type="match status" value="1"/>
</dbReference>
<dbReference type="PANTHER" id="PTHR43124:SF3">
    <property type="entry name" value="CHLORAMPHENICOL EFFLUX PUMP RV0191"/>
    <property type="match status" value="1"/>
</dbReference>
<comment type="subcellular location">
    <subcellularLocation>
        <location evidence="1">Cell membrane</location>
        <topology evidence="1">Multi-pass membrane protein</topology>
    </subcellularLocation>
</comment>
<dbReference type="InterPro" id="IPR011701">
    <property type="entry name" value="MFS"/>
</dbReference>
<feature type="transmembrane region" description="Helical" evidence="6">
    <location>
        <begin position="98"/>
        <end position="121"/>
    </location>
</feature>
<dbReference type="EMBL" id="JBIAXI010000041">
    <property type="protein sequence ID" value="MFF4779045.1"/>
    <property type="molecule type" value="Genomic_DNA"/>
</dbReference>
<evidence type="ECO:0000256" key="6">
    <source>
        <dbReference type="SAM" id="Phobius"/>
    </source>
</evidence>
<dbReference type="InterPro" id="IPR036259">
    <property type="entry name" value="MFS_trans_sf"/>
</dbReference>
<dbReference type="PANTHER" id="PTHR43124">
    <property type="entry name" value="PURINE EFFLUX PUMP PBUE"/>
    <property type="match status" value="1"/>
</dbReference>
<evidence type="ECO:0000256" key="4">
    <source>
        <dbReference type="ARBA" id="ARBA00022989"/>
    </source>
</evidence>